<evidence type="ECO:0000313" key="2">
    <source>
        <dbReference type="Proteomes" id="UP000027222"/>
    </source>
</evidence>
<dbReference type="OrthoDB" id="3247165at2759"/>
<dbReference type="Proteomes" id="UP000027222">
    <property type="component" value="Unassembled WGS sequence"/>
</dbReference>
<evidence type="ECO:0000313" key="1">
    <source>
        <dbReference type="EMBL" id="KDR65707.1"/>
    </source>
</evidence>
<accession>A0A067S734</accession>
<reference evidence="2" key="1">
    <citation type="journal article" date="2014" name="Proc. Natl. Acad. Sci. U.S.A.">
        <title>Extensive sampling of basidiomycete genomes demonstrates inadequacy of the white-rot/brown-rot paradigm for wood decay fungi.</title>
        <authorList>
            <person name="Riley R."/>
            <person name="Salamov A.A."/>
            <person name="Brown D.W."/>
            <person name="Nagy L.G."/>
            <person name="Floudas D."/>
            <person name="Held B.W."/>
            <person name="Levasseur A."/>
            <person name="Lombard V."/>
            <person name="Morin E."/>
            <person name="Otillar R."/>
            <person name="Lindquist E.A."/>
            <person name="Sun H."/>
            <person name="LaButti K.M."/>
            <person name="Schmutz J."/>
            <person name="Jabbour D."/>
            <person name="Luo H."/>
            <person name="Baker S.E."/>
            <person name="Pisabarro A.G."/>
            <person name="Walton J.D."/>
            <person name="Blanchette R.A."/>
            <person name="Henrissat B."/>
            <person name="Martin F."/>
            <person name="Cullen D."/>
            <person name="Hibbett D.S."/>
            <person name="Grigoriev I.V."/>
        </authorList>
    </citation>
    <scope>NUCLEOTIDE SEQUENCE [LARGE SCALE GENOMIC DNA]</scope>
    <source>
        <strain evidence="2">CBS 339.88</strain>
    </source>
</reference>
<organism evidence="1 2">
    <name type="scientific">Galerina marginata (strain CBS 339.88)</name>
    <dbReference type="NCBI Taxonomy" id="685588"/>
    <lineage>
        <taxon>Eukaryota</taxon>
        <taxon>Fungi</taxon>
        <taxon>Dikarya</taxon>
        <taxon>Basidiomycota</taxon>
        <taxon>Agaricomycotina</taxon>
        <taxon>Agaricomycetes</taxon>
        <taxon>Agaricomycetidae</taxon>
        <taxon>Agaricales</taxon>
        <taxon>Agaricineae</taxon>
        <taxon>Strophariaceae</taxon>
        <taxon>Galerina</taxon>
    </lineage>
</organism>
<name>A0A067S734_GALM3</name>
<protein>
    <submittedName>
        <fullName evidence="1">Uncharacterized protein</fullName>
    </submittedName>
</protein>
<dbReference type="HOGENOM" id="CLU_161516_0_0_1"/>
<dbReference type="EMBL" id="KL142435">
    <property type="protein sequence ID" value="KDR65707.1"/>
    <property type="molecule type" value="Genomic_DNA"/>
</dbReference>
<dbReference type="AlphaFoldDB" id="A0A067S734"/>
<feature type="non-terminal residue" evidence="1">
    <location>
        <position position="1"/>
    </location>
</feature>
<sequence length="100" mass="11475">IDYTEAPKILVLEYPLTNIKSSHQIKIKVGNEVTSLQLKGIVYHGQNHFTSRFIDSDRTIWYNDGIETGKNFIEDGHLSTIVDKDLRNRKDQNLVLAVYA</sequence>
<keyword evidence="2" id="KW-1185">Reference proteome</keyword>
<gene>
    <name evidence="1" type="ORF">GALMADRAFT_81622</name>
</gene>
<proteinExistence type="predicted"/>